<sequence length="171" mass="20069">MKTKQVEVLPYDKKWRIEFEKIKNIIVLSLADIIIDVEHVGSTSVEGLASNPVIDIDIVIPTYDCFNILLKKLKKLGYTYEENKSNKDMKIFKYVGNTNLMDHNLFICSRKSKELKRHLAFKAYLKENKDSLNKYNNIKLEAANLYPNNIETYIKLKSEYVKEIYKKLNLL</sequence>
<accession>A0A174BRY6</accession>
<dbReference type="SUPFAM" id="SSF81301">
    <property type="entry name" value="Nucleotidyltransferase"/>
    <property type="match status" value="1"/>
</dbReference>
<evidence type="ECO:0000313" key="2">
    <source>
        <dbReference type="Proteomes" id="UP000095558"/>
    </source>
</evidence>
<dbReference type="InterPro" id="IPR043519">
    <property type="entry name" value="NT_sf"/>
</dbReference>
<evidence type="ECO:0000313" key="1">
    <source>
        <dbReference type="EMBL" id="CUO02949.1"/>
    </source>
</evidence>
<dbReference type="EMBL" id="CYZV01000011">
    <property type="protein sequence ID" value="CUO02949.1"/>
    <property type="molecule type" value="Genomic_DNA"/>
</dbReference>
<dbReference type="RefSeq" id="WP_042400365.1">
    <property type="nucleotide sequence ID" value="NZ_CYYT01000001.1"/>
</dbReference>
<proteinExistence type="predicted"/>
<protein>
    <submittedName>
        <fullName evidence="1">Protein YqkA</fullName>
    </submittedName>
</protein>
<dbReference type="GeneID" id="83012647"/>
<name>A0A174BRY6_9CLOT</name>
<dbReference type="Gene3D" id="3.30.460.10">
    <property type="entry name" value="Beta Polymerase, domain 2"/>
    <property type="match status" value="1"/>
</dbReference>
<organism evidence="1 2">
    <name type="scientific">Clostridium disporicum</name>
    <dbReference type="NCBI Taxonomy" id="84024"/>
    <lineage>
        <taxon>Bacteria</taxon>
        <taxon>Bacillati</taxon>
        <taxon>Bacillota</taxon>
        <taxon>Clostridia</taxon>
        <taxon>Eubacteriales</taxon>
        <taxon>Clostridiaceae</taxon>
        <taxon>Clostridium</taxon>
    </lineage>
</organism>
<dbReference type="Pfam" id="PF04229">
    <property type="entry name" value="GrpB"/>
    <property type="match status" value="1"/>
</dbReference>
<dbReference type="AlphaFoldDB" id="A0A174BRY6"/>
<dbReference type="Proteomes" id="UP000095558">
    <property type="component" value="Unassembled WGS sequence"/>
</dbReference>
<dbReference type="InterPro" id="IPR007344">
    <property type="entry name" value="GrpB/CoaE"/>
</dbReference>
<gene>
    <name evidence="1" type="ORF">ERS852470_01271</name>
</gene>
<dbReference type="PANTHER" id="PTHR34822:SF1">
    <property type="entry name" value="GRPB FAMILY PROTEIN"/>
    <property type="match status" value="1"/>
</dbReference>
<reference evidence="1 2" key="1">
    <citation type="submission" date="2015-09" db="EMBL/GenBank/DDBJ databases">
        <authorList>
            <consortium name="Pathogen Informatics"/>
        </authorList>
    </citation>
    <scope>NUCLEOTIDE SEQUENCE [LARGE SCALE GENOMIC DNA]</scope>
    <source>
        <strain evidence="1 2">2789STDY5834855</strain>
    </source>
</reference>
<dbReference type="PANTHER" id="PTHR34822">
    <property type="entry name" value="GRPB DOMAIN PROTEIN (AFU_ORTHOLOGUE AFUA_1G01530)"/>
    <property type="match status" value="1"/>
</dbReference>